<dbReference type="InterPro" id="IPR000425">
    <property type="entry name" value="MIP"/>
</dbReference>
<feature type="transmembrane region" description="Helical" evidence="7">
    <location>
        <begin position="123"/>
        <end position="143"/>
    </location>
</feature>
<protein>
    <submittedName>
        <fullName evidence="8">Aquaporin</fullName>
    </submittedName>
</protein>
<dbReference type="RefSeq" id="WP_241055736.1">
    <property type="nucleotide sequence ID" value="NZ_JAKZBV010000001.1"/>
</dbReference>
<evidence type="ECO:0000256" key="3">
    <source>
        <dbReference type="ARBA" id="ARBA00022692"/>
    </source>
</evidence>
<keyword evidence="4 7" id="KW-1133">Transmembrane helix</keyword>
<dbReference type="Pfam" id="PF00230">
    <property type="entry name" value="MIP"/>
    <property type="match status" value="1"/>
</dbReference>
<keyword evidence="5 7" id="KW-0472">Membrane</keyword>
<feature type="transmembrane region" description="Helical" evidence="7">
    <location>
        <begin position="196"/>
        <end position="216"/>
    </location>
</feature>
<evidence type="ECO:0000256" key="4">
    <source>
        <dbReference type="ARBA" id="ARBA00022989"/>
    </source>
</evidence>
<dbReference type="Gene3D" id="1.20.1080.10">
    <property type="entry name" value="Glycerol uptake facilitator protein"/>
    <property type="match status" value="2"/>
</dbReference>
<accession>A0ABS9U533</accession>
<feature type="transmembrane region" description="Helical" evidence="7">
    <location>
        <begin position="45"/>
        <end position="73"/>
    </location>
</feature>
<dbReference type="EMBL" id="JAKZBV010000001">
    <property type="protein sequence ID" value="MCH6471798.1"/>
    <property type="molecule type" value="Genomic_DNA"/>
</dbReference>
<feature type="transmembrane region" description="Helical" evidence="7">
    <location>
        <begin position="85"/>
        <end position="103"/>
    </location>
</feature>
<evidence type="ECO:0000256" key="2">
    <source>
        <dbReference type="ARBA" id="ARBA00006175"/>
    </source>
</evidence>
<dbReference type="SUPFAM" id="SSF81338">
    <property type="entry name" value="Aquaporin-like"/>
    <property type="match status" value="1"/>
</dbReference>
<reference evidence="8 9" key="1">
    <citation type="submission" date="2022-03" db="EMBL/GenBank/DDBJ databases">
        <title>Sinomonas sp. isolated from a soil.</title>
        <authorList>
            <person name="Han J."/>
            <person name="Kim D.-U."/>
        </authorList>
    </citation>
    <scope>NUCLEOTIDE SEQUENCE [LARGE SCALE GENOMIC DNA]</scope>
    <source>
        <strain evidence="8 9">5-5</strain>
    </source>
</reference>
<dbReference type="PRINTS" id="PR00783">
    <property type="entry name" value="MINTRINSICP"/>
</dbReference>
<evidence type="ECO:0000256" key="6">
    <source>
        <dbReference type="RuleBase" id="RU000477"/>
    </source>
</evidence>
<keyword evidence="3 6" id="KW-0812">Transmembrane</keyword>
<dbReference type="PANTHER" id="PTHR19139:SF199">
    <property type="entry name" value="MIP17260P"/>
    <property type="match status" value="1"/>
</dbReference>
<feature type="transmembrane region" description="Helical" evidence="7">
    <location>
        <begin position="155"/>
        <end position="176"/>
    </location>
</feature>
<evidence type="ECO:0000256" key="5">
    <source>
        <dbReference type="ARBA" id="ARBA00023136"/>
    </source>
</evidence>
<evidence type="ECO:0000256" key="1">
    <source>
        <dbReference type="ARBA" id="ARBA00004141"/>
    </source>
</evidence>
<gene>
    <name evidence="8" type="ORF">L0M17_17790</name>
</gene>
<evidence type="ECO:0000313" key="8">
    <source>
        <dbReference type="EMBL" id="MCH6471798.1"/>
    </source>
</evidence>
<feature type="transmembrane region" description="Helical" evidence="7">
    <location>
        <begin position="12"/>
        <end position="33"/>
    </location>
</feature>
<comment type="caution">
    <text evidence="8">The sequence shown here is derived from an EMBL/GenBank/DDBJ whole genome shotgun (WGS) entry which is preliminary data.</text>
</comment>
<comment type="subcellular location">
    <subcellularLocation>
        <location evidence="1">Membrane</location>
        <topology evidence="1">Multi-pass membrane protein</topology>
    </subcellularLocation>
</comment>
<name>A0ABS9U533_9MICC</name>
<keyword evidence="9" id="KW-1185">Reference proteome</keyword>
<evidence type="ECO:0000256" key="7">
    <source>
        <dbReference type="SAM" id="Phobius"/>
    </source>
</evidence>
<dbReference type="InterPro" id="IPR034294">
    <property type="entry name" value="Aquaporin_transptr"/>
</dbReference>
<dbReference type="PANTHER" id="PTHR19139">
    <property type="entry name" value="AQUAPORIN TRANSPORTER"/>
    <property type="match status" value="1"/>
</dbReference>
<sequence length="238" mass="24105">MSLLARRATAELVGTAFLVIAVVGSGIMAARLFPTDTGLALLENSIATGAALAALIVALQPVSASFNPVVTLVEKGLGLVDWRTAGALIVAQFVGGLLGTVVANLMFGLDAVALSSHARTGPGLWLGEVVATVGLLLVVFGTVRSGRADRVAFAVGGYIAAAYWFTSSTSFANPAVTLARTLTNTFAGIAPASAPWFVVSQLVGGALGFVLVRYLYPLVATPSSDASGAAAADRKVIS</sequence>
<organism evidence="8 9">
    <name type="scientific">Sinomonas terrae</name>
    <dbReference type="NCBI Taxonomy" id="2908838"/>
    <lineage>
        <taxon>Bacteria</taxon>
        <taxon>Bacillati</taxon>
        <taxon>Actinomycetota</taxon>
        <taxon>Actinomycetes</taxon>
        <taxon>Micrococcales</taxon>
        <taxon>Micrococcaceae</taxon>
        <taxon>Sinomonas</taxon>
    </lineage>
</organism>
<proteinExistence type="inferred from homology"/>
<dbReference type="Proteomes" id="UP001202922">
    <property type="component" value="Unassembled WGS sequence"/>
</dbReference>
<evidence type="ECO:0000313" key="9">
    <source>
        <dbReference type="Proteomes" id="UP001202922"/>
    </source>
</evidence>
<dbReference type="InterPro" id="IPR023271">
    <property type="entry name" value="Aquaporin-like"/>
</dbReference>
<keyword evidence="6" id="KW-0813">Transport</keyword>
<comment type="similarity">
    <text evidence="2 6">Belongs to the MIP/aquaporin (TC 1.A.8) family.</text>
</comment>